<evidence type="ECO:0000259" key="1">
    <source>
        <dbReference type="Pfam" id="PF02589"/>
    </source>
</evidence>
<accession>A0A9X3L8R1</accession>
<dbReference type="Gene3D" id="3.40.50.10420">
    <property type="entry name" value="NagB/RpiA/CoA transferase-like"/>
    <property type="match status" value="1"/>
</dbReference>
<dbReference type="Proteomes" id="UP001152172">
    <property type="component" value="Unassembled WGS sequence"/>
</dbReference>
<reference evidence="2" key="1">
    <citation type="submission" date="2022-05" db="EMBL/GenBank/DDBJ databases">
        <authorList>
            <person name="Colautti A."/>
            <person name="Iacumin L."/>
        </authorList>
    </citation>
    <scope>NUCLEOTIDE SEQUENCE</scope>
    <source>
        <strain evidence="2">DSM 30747</strain>
    </source>
</reference>
<proteinExistence type="predicted"/>
<dbReference type="Pfam" id="PF02589">
    <property type="entry name" value="LUD_dom"/>
    <property type="match status" value="1"/>
</dbReference>
<evidence type="ECO:0000313" key="2">
    <source>
        <dbReference type="EMBL" id="MCZ8532026.1"/>
    </source>
</evidence>
<dbReference type="InterPro" id="IPR037171">
    <property type="entry name" value="NagB/RpiA_transferase-like"/>
</dbReference>
<dbReference type="SUPFAM" id="SSF100950">
    <property type="entry name" value="NagB/RpiA/CoA transferase-like"/>
    <property type="match status" value="1"/>
</dbReference>
<dbReference type="EMBL" id="JAMKBI010000001">
    <property type="protein sequence ID" value="MCZ8532026.1"/>
    <property type="molecule type" value="Genomic_DNA"/>
</dbReference>
<dbReference type="RefSeq" id="WP_269920699.1">
    <property type="nucleotide sequence ID" value="NZ_JAMKBI010000001.1"/>
</dbReference>
<dbReference type="InterPro" id="IPR003741">
    <property type="entry name" value="LUD_dom"/>
</dbReference>
<keyword evidence="3" id="KW-1185">Reference proteome</keyword>
<dbReference type="AlphaFoldDB" id="A0A9X3L8R1"/>
<sequence length="206" mass="22853">MTKLQRNKVELPISSVYTALKTNSLKQVFIESAQLIRADIIETTQTNLIETLTELIKDIPSEKVLSSIERGNAELDEWLQANTTPWNPALGSQNIKNAEQATIGLSYCNHALAESGTVVLLNEHNKGRSVSLLPEIHIVLIKINSIIPRLQESMRTLSERIKQGEPIPTCINYITGPSNSADIESYLVVGVHGPLRTIYVLIDEDI</sequence>
<comment type="caution">
    <text evidence="2">The sequence shown here is derived from an EMBL/GenBank/DDBJ whole genome shotgun (WGS) entry which is preliminary data.</text>
</comment>
<protein>
    <submittedName>
        <fullName evidence="2">Lactate utilization protein C</fullName>
    </submittedName>
</protein>
<dbReference type="PANTHER" id="PTHR43682:SF1">
    <property type="entry name" value="LACTATE UTILIZATION PROTEIN C"/>
    <property type="match status" value="1"/>
</dbReference>
<gene>
    <name evidence="2" type="ORF">M9R61_01535</name>
</gene>
<dbReference type="InterPro" id="IPR024185">
    <property type="entry name" value="FTHF_cligase-like_sf"/>
</dbReference>
<evidence type="ECO:0000313" key="3">
    <source>
        <dbReference type="Proteomes" id="UP001152172"/>
    </source>
</evidence>
<feature type="domain" description="LUD" evidence="1">
    <location>
        <begin position="51"/>
        <end position="202"/>
    </location>
</feature>
<name>A0A9X3L8R1_9BACI</name>
<dbReference type="PANTHER" id="PTHR43682">
    <property type="entry name" value="LACTATE UTILIZATION PROTEIN C"/>
    <property type="match status" value="1"/>
</dbReference>
<organism evidence="2 3">
    <name type="scientific">Psychrobacillus psychrodurans</name>
    <dbReference type="NCBI Taxonomy" id="126157"/>
    <lineage>
        <taxon>Bacteria</taxon>
        <taxon>Bacillati</taxon>
        <taxon>Bacillota</taxon>
        <taxon>Bacilli</taxon>
        <taxon>Bacillales</taxon>
        <taxon>Bacillaceae</taxon>
        <taxon>Psychrobacillus</taxon>
    </lineage>
</organism>